<evidence type="ECO:0000256" key="9">
    <source>
        <dbReference type="RuleBase" id="RU004386"/>
    </source>
</evidence>
<evidence type="ECO:0000313" key="11">
    <source>
        <dbReference type="EMBL" id="HIV13077.1"/>
    </source>
</evidence>
<evidence type="ECO:0000256" key="5">
    <source>
        <dbReference type="ARBA" id="ARBA00022723"/>
    </source>
</evidence>
<evidence type="ECO:0000256" key="6">
    <source>
        <dbReference type="ARBA" id="ARBA00022801"/>
    </source>
</evidence>
<dbReference type="SUPFAM" id="SSF101821">
    <property type="entry name" value="Aminopeptidase/glucanase lid domain"/>
    <property type="match status" value="1"/>
</dbReference>
<dbReference type="Pfam" id="PF02127">
    <property type="entry name" value="Peptidase_M18"/>
    <property type="match status" value="1"/>
</dbReference>
<sequence>MNTTQINQELFTFIQNSPSPYHAVASAASMLESHGFQPLREQDAWALEYGGRYYVTRNQSSLAAFCLPEAAHAGNPSFHIIASHSDSPSFKLKENGEMTVENRYTRLNVERYGGSILAPWFDRPLSLAGRVLTEENGHIESRLVNLDQDLAMIVNLAIHMNRGINDGYKYSIQTDMLPLIGGCQPPVSVRAMAASSLNLAESAILTMDLFLYNRMEGRIWGASREFIGAPRLDDLQCAFASFRAISGQVHPDLIPMAVMFDNEEVGSQSRQGACSTFLKDVMRRISLSLNLTEEGYLRALSRSFMVSADNGHALHPNYPAKSDPGNHPYLNGGVMIKYAANQKYTSDGISSAIFRAICRQEQIPTQVFFNHSDVPGGSTLGNLSASQISIPSVDIGAPLLGMHSPYETGGAEDTLSLVAAMEAFLKTRIEYEGEQSFRLLPMEKSR</sequence>
<dbReference type="GO" id="GO:0008237">
    <property type="term" value="F:metallopeptidase activity"/>
    <property type="evidence" value="ECO:0007669"/>
    <property type="project" value="UniProtKB-KW"/>
</dbReference>
<keyword evidence="6 9" id="KW-0378">Hydrolase</keyword>
<dbReference type="Proteomes" id="UP000886723">
    <property type="component" value="Unassembled WGS sequence"/>
</dbReference>
<dbReference type="SUPFAM" id="SSF53187">
    <property type="entry name" value="Zn-dependent exopeptidases"/>
    <property type="match status" value="1"/>
</dbReference>
<comment type="similarity">
    <text evidence="2 9">Belongs to the peptidase M18 family.</text>
</comment>
<reference evidence="11" key="2">
    <citation type="journal article" date="2021" name="PeerJ">
        <title>Extensive microbial diversity within the chicken gut microbiome revealed by metagenomics and culture.</title>
        <authorList>
            <person name="Gilroy R."/>
            <person name="Ravi A."/>
            <person name="Getino M."/>
            <person name="Pursley I."/>
            <person name="Horton D.L."/>
            <person name="Alikhan N.F."/>
            <person name="Baker D."/>
            <person name="Gharbi K."/>
            <person name="Hall N."/>
            <person name="Watson M."/>
            <person name="Adriaenssens E.M."/>
            <person name="Foster-Nyarko E."/>
            <person name="Jarju S."/>
            <person name="Secka A."/>
            <person name="Antonio M."/>
            <person name="Oren A."/>
            <person name="Chaudhuri R.R."/>
            <person name="La Ragione R."/>
            <person name="Hildebrand F."/>
            <person name="Pallen M.J."/>
        </authorList>
    </citation>
    <scope>NUCLEOTIDE SEQUENCE</scope>
    <source>
        <strain evidence="11">ChiBcec2-4451</strain>
    </source>
</reference>
<evidence type="ECO:0000256" key="3">
    <source>
        <dbReference type="ARBA" id="ARBA00022438"/>
    </source>
</evidence>
<dbReference type="CDD" id="cd05658">
    <property type="entry name" value="M18_DAP"/>
    <property type="match status" value="1"/>
</dbReference>
<comment type="caution">
    <text evidence="11">The sequence shown here is derived from an EMBL/GenBank/DDBJ whole genome shotgun (WGS) entry which is preliminary data.</text>
</comment>
<keyword evidence="3 9" id="KW-0031">Aminopeptidase</keyword>
<dbReference type="PANTHER" id="PTHR28570:SF3">
    <property type="entry name" value="ASPARTYL AMINOPEPTIDASE"/>
    <property type="match status" value="1"/>
</dbReference>
<evidence type="ECO:0000256" key="10">
    <source>
        <dbReference type="RuleBase" id="RU004387"/>
    </source>
</evidence>
<dbReference type="AlphaFoldDB" id="A0A9D1T677"/>
<dbReference type="InterPro" id="IPR001948">
    <property type="entry name" value="Peptidase_M18"/>
</dbReference>
<evidence type="ECO:0000256" key="7">
    <source>
        <dbReference type="ARBA" id="ARBA00022833"/>
    </source>
</evidence>
<accession>A0A9D1T677</accession>
<dbReference type="EC" id="3.4.11.-" evidence="10"/>
<dbReference type="GO" id="GO:0005737">
    <property type="term" value="C:cytoplasm"/>
    <property type="evidence" value="ECO:0007669"/>
    <property type="project" value="UniProtKB-ARBA"/>
</dbReference>
<evidence type="ECO:0000256" key="1">
    <source>
        <dbReference type="ARBA" id="ARBA00001947"/>
    </source>
</evidence>
<organism evidence="11 12">
    <name type="scientific">Candidatus Pullilachnospira stercoravium</name>
    <dbReference type="NCBI Taxonomy" id="2840913"/>
    <lineage>
        <taxon>Bacteria</taxon>
        <taxon>Bacillati</taxon>
        <taxon>Bacillota</taxon>
        <taxon>Clostridia</taxon>
        <taxon>Lachnospirales</taxon>
        <taxon>Lachnospiraceae</taxon>
        <taxon>Lachnospiraceae incertae sedis</taxon>
        <taxon>Candidatus Pullilachnospira</taxon>
    </lineage>
</organism>
<evidence type="ECO:0000313" key="12">
    <source>
        <dbReference type="Proteomes" id="UP000886723"/>
    </source>
</evidence>
<name>A0A9D1T677_9FIRM</name>
<reference evidence="11" key="1">
    <citation type="submission" date="2020-10" db="EMBL/GenBank/DDBJ databases">
        <authorList>
            <person name="Gilroy R."/>
        </authorList>
    </citation>
    <scope>NUCLEOTIDE SEQUENCE</scope>
    <source>
        <strain evidence="11">ChiBcec2-4451</strain>
    </source>
</reference>
<dbReference type="Gene3D" id="2.30.250.10">
    <property type="entry name" value="Aminopeptidase i, Domain 2"/>
    <property type="match status" value="1"/>
</dbReference>
<dbReference type="GO" id="GO:0004177">
    <property type="term" value="F:aminopeptidase activity"/>
    <property type="evidence" value="ECO:0007669"/>
    <property type="project" value="UniProtKB-KW"/>
</dbReference>
<dbReference type="NCBIfam" id="NF002759">
    <property type="entry name" value="PRK02813.1"/>
    <property type="match status" value="1"/>
</dbReference>
<dbReference type="Gene3D" id="3.40.630.10">
    <property type="entry name" value="Zn peptidases"/>
    <property type="match status" value="1"/>
</dbReference>
<dbReference type="PRINTS" id="PR00932">
    <property type="entry name" value="AMINO1PTASE"/>
</dbReference>
<proteinExistence type="inferred from homology"/>
<protein>
    <recommendedName>
        <fullName evidence="10">M18 family aminopeptidase</fullName>
        <ecNumber evidence="10">3.4.11.-</ecNumber>
    </recommendedName>
</protein>
<evidence type="ECO:0000256" key="2">
    <source>
        <dbReference type="ARBA" id="ARBA00008290"/>
    </source>
</evidence>
<dbReference type="GO" id="GO:0008270">
    <property type="term" value="F:zinc ion binding"/>
    <property type="evidence" value="ECO:0007669"/>
    <property type="project" value="InterPro"/>
</dbReference>
<evidence type="ECO:0000256" key="8">
    <source>
        <dbReference type="ARBA" id="ARBA00023049"/>
    </source>
</evidence>
<keyword evidence="7 9" id="KW-0862">Zinc</keyword>
<gene>
    <name evidence="11" type="ORF">IAA63_08065</name>
</gene>
<dbReference type="PANTHER" id="PTHR28570">
    <property type="entry name" value="ASPARTYL AMINOPEPTIDASE"/>
    <property type="match status" value="1"/>
</dbReference>
<keyword evidence="8 9" id="KW-0482">Metalloprotease</keyword>
<dbReference type="EMBL" id="DVON01000174">
    <property type="protein sequence ID" value="HIV13077.1"/>
    <property type="molecule type" value="Genomic_DNA"/>
</dbReference>
<dbReference type="InterPro" id="IPR023358">
    <property type="entry name" value="Peptidase_M18_dom2"/>
</dbReference>
<dbReference type="GO" id="GO:0006508">
    <property type="term" value="P:proteolysis"/>
    <property type="evidence" value="ECO:0007669"/>
    <property type="project" value="UniProtKB-KW"/>
</dbReference>
<comment type="cofactor">
    <cofactor evidence="1 10">
        <name>Zn(2+)</name>
        <dbReference type="ChEBI" id="CHEBI:29105"/>
    </cofactor>
</comment>
<keyword evidence="5 9" id="KW-0479">Metal-binding</keyword>
<evidence type="ECO:0000256" key="4">
    <source>
        <dbReference type="ARBA" id="ARBA00022670"/>
    </source>
</evidence>
<keyword evidence="4 9" id="KW-0645">Protease</keyword>